<evidence type="ECO:0000256" key="3">
    <source>
        <dbReference type="ARBA" id="ARBA00023163"/>
    </source>
</evidence>
<sequence length="348" mass="39015">MLALTGFGFGSLAALFLISWRDFRHLRVGKVFLLIILASVAYLMDPLAPAHWRWLTSDLQTALPALFWVLCQLVFASRPRLMSVWGAMALYSFAAPALSTPFIEAGHWSDLGAFFGLKLGQWFEYVVVLHGVIYVVRHWRNDLVEARRKLRLALLLILGSAVGTATISLNFGIYPEATRGMIVGLASLAILFCIISSRDVLLELTPNEQVAESEQQPEPLACASGSVDAPRQVDCDDALKLEELMKGGFYKNEKLTLKQLANALGIPEYRVRRLINQKLGYRNFSDYINHLRIAEASSRLVDTPDEPVLNISLDVGYRTLSSFNRAFRDIMETTPTAYRQDRSMESIV</sequence>
<keyword evidence="2" id="KW-0238">DNA-binding</keyword>
<evidence type="ECO:0000256" key="2">
    <source>
        <dbReference type="ARBA" id="ARBA00023125"/>
    </source>
</evidence>
<feature type="domain" description="HTH araC/xylS-type" evidence="5">
    <location>
        <begin position="239"/>
        <end position="341"/>
    </location>
</feature>
<dbReference type="Gene3D" id="1.10.10.60">
    <property type="entry name" value="Homeodomain-like"/>
    <property type="match status" value="2"/>
</dbReference>
<name>A0ABU2HC99_9GAMM</name>
<dbReference type="Proteomes" id="UP001267407">
    <property type="component" value="Unassembled WGS sequence"/>
</dbReference>
<dbReference type="PANTHER" id="PTHR43280">
    <property type="entry name" value="ARAC-FAMILY TRANSCRIPTIONAL REGULATOR"/>
    <property type="match status" value="1"/>
</dbReference>
<dbReference type="EMBL" id="JAVMBO010000003">
    <property type="protein sequence ID" value="MDS1308688.1"/>
    <property type="molecule type" value="Genomic_DNA"/>
</dbReference>
<gene>
    <name evidence="6" type="ORF">RKA07_01080</name>
</gene>
<evidence type="ECO:0000259" key="5">
    <source>
        <dbReference type="PROSITE" id="PS01124"/>
    </source>
</evidence>
<keyword evidence="3" id="KW-0804">Transcription</keyword>
<feature type="transmembrane region" description="Helical" evidence="4">
    <location>
        <begin position="30"/>
        <end position="47"/>
    </location>
</feature>
<dbReference type="RefSeq" id="WP_310965324.1">
    <property type="nucleotide sequence ID" value="NZ_JAVMBO010000003.1"/>
</dbReference>
<proteinExistence type="predicted"/>
<accession>A0ABU2HC99</accession>
<dbReference type="InterPro" id="IPR018062">
    <property type="entry name" value="HTH_AraC-typ_CS"/>
</dbReference>
<feature type="transmembrane region" description="Helical" evidence="4">
    <location>
        <begin position="6"/>
        <end position="23"/>
    </location>
</feature>
<feature type="transmembrane region" description="Helical" evidence="4">
    <location>
        <begin position="84"/>
        <end position="102"/>
    </location>
</feature>
<dbReference type="SMART" id="SM00342">
    <property type="entry name" value="HTH_ARAC"/>
    <property type="match status" value="1"/>
</dbReference>
<keyword evidence="4" id="KW-0472">Membrane</keyword>
<comment type="caution">
    <text evidence="6">The sequence shown here is derived from an EMBL/GenBank/DDBJ whole genome shotgun (WGS) entry which is preliminary data.</text>
</comment>
<evidence type="ECO:0000313" key="6">
    <source>
        <dbReference type="EMBL" id="MDS1308688.1"/>
    </source>
</evidence>
<feature type="transmembrane region" description="Helical" evidence="4">
    <location>
        <begin position="152"/>
        <end position="174"/>
    </location>
</feature>
<evidence type="ECO:0000313" key="7">
    <source>
        <dbReference type="Proteomes" id="UP001267407"/>
    </source>
</evidence>
<dbReference type="PROSITE" id="PS00041">
    <property type="entry name" value="HTH_ARAC_FAMILY_1"/>
    <property type="match status" value="1"/>
</dbReference>
<evidence type="ECO:0000256" key="4">
    <source>
        <dbReference type="SAM" id="Phobius"/>
    </source>
</evidence>
<reference evidence="6" key="1">
    <citation type="submission" date="2023-09" db="EMBL/GenBank/DDBJ databases">
        <title>Marinobacter sediminicola sp. nov. and Marinobacter maritimum sp. nov., isolated from marine sediment.</title>
        <authorList>
            <person name="An J."/>
        </authorList>
    </citation>
    <scope>NUCLEOTIDE SEQUENCE</scope>
    <source>
        <strain evidence="6">F60267</strain>
    </source>
</reference>
<evidence type="ECO:0000256" key="1">
    <source>
        <dbReference type="ARBA" id="ARBA00023015"/>
    </source>
</evidence>
<dbReference type="Pfam" id="PF12833">
    <property type="entry name" value="HTH_18"/>
    <property type="match status" value="1"/>
</dbReference>
<feature type="transmembrane region" description="Helical" evidence="4">
    <location>
        <begin position="59"/>
        <end position="77"/>
    </location>
</feature>
<dbReference type="PROSITE" id="PS01124">
    <property type="entry name" value="HTH_ARAC_FAMILY_2"/>
    <property type="match status" value="1"/>
</dbReference>
<dbReference type="PANTHER" id="PTHR43280:SF29">
    <property type="entry name" value="ARAC-FAMILY TRANSCRIPTIONAL REGULATOR"/>
    <property type="match status" value="1"/>
</dbReference>
<keyword evidence="4" id="KW-1133">Transmembrane helix</keyword>
<organism evidence="6 7">
    <name type="scientific">Marinobacter xiaoshiensis</name>
    <dbReference type="NCBI Taxonomy" id="3073652"/>
    <lineage>
        <taxon>Bacteria</taxon>
        <taxon>Pseudomonadati</taxon>
        <taxon>Pseudomonadota</taxon>
        <taxon>Gammaproteobacteria</taxon>
        <taxon>Pseudomonadales</taxon>
        <taxon>Marinobacteraceae</taxon>
        <taxon>Marinobacter</taxon>
    </lineage>
</organism>
<dbReference type="SUPFAM" id="SSF46689">
    <property type="entry name" value="Homeodomain-like"/>
    <property type="match status" value="1"/>
</dbReference>
<keyword evidence="1" id="KW-0805">Transcription regulation</keyword>
<dbReference type="InterPro" id="IPR018060">
    <property type="entry name" value="HTH_AraC"/>
</dbReference>
<dbReference type="InterPro" id="IPR009057">
    <property type="entry name" value="Homeodomain-like_sf"/>
</dbReference>
<keyword evidence="4" id="KW-0812">Transmembrane</keyword>
<feature type="transmembrane region" description="Helical" evidence="4">
    <location>
        <begin position="122"/>
        <end position="140"/>
    </location>
</feature>
<keyword evidence="7" id="KW-1185">Reference proteome</keyword>
<protein>
    <submittedName>
        <fullName evidence="6">Helix-turn-helix domain-containing protein</fullName>
    </submittedName>
</protein>